<dbReference type="RefSeq" id="WP_168609295.1">
    <property type="nucleotide sequence ID" value="NZ_JAAZQD010000003.1"/>
</dbReference>
<keyword evidence="2" id="KW-1185">Reference proteome</keyword>
<reference evidence="1 2" key="1">
    <citation type="journal article" date="2017" name="Int. J. Syst. Evol. Microbiol.">
        <title>Oleiagrimonas citrea sp. nov., a marine bacterium isolated from tidal flat sediment and emended description of the genus Oleiagrimonas Fang et al. 2015 and Oleiagrimonas soli.</title>
        <authorList>
            <person name="Yang S.H."/>
            <person name="Seo H.S."/>
            <person name="Seong C.N."/>
            <person name="Kwon K.K."/>
        </authorList>
    </citation>
    <scope>NUCLEOTIDE SEQUENCE [LARGE SCALE GENOMIC DNA]</scope>
    <source>
        <strain evidence="1 2">MEBiC09124</strain>
    </source>
</reference>
<proteinExistence type="predicted"/>
<dbReference type="GO" id="GO:0020037">
    <property type="term" value="F:heme binding"/>
    <property type="evidence" value="ECO:0007669"/>
    <property type="project" value="InterPro"/>
</dbReference>
<organism evidence="1 2">
    <name type="scientific">Oleiagrimonas citrea</name>
    <dbReference type="NCBI Taxonomy" id="1665687"/>
    <lineage>
        <taxon>Bacteria</taxon>
        <taxon>Pseudomonadati</taxon>
        <taxon>Pseudomonadota</taxon>
        <taxon>Gammaproteobacteria</taxon>
        <taxon>Lysobacterales</taxon>
        <taxon>Rhodanobacteraceae</taxon>
        <taxon>Oleiagrimonas</taxon>
    </lineage>
</organism>
<evidence type="ECO:0000313" key="1">
    <source>
        <dbReference type="EMBL" id="NKZ39252.1"/>
    </source>
</evidence>
<accession>A0A846ZN45</accession>
<dbReference type="PROSITE" id="PS51009">
    <property type="entry name" value="CYTCII"/>
    <property type="match status" value="1"/>
</dbReference>
<dbReference type="GO" id="GO:0022900">
    <property type="term" value="P:electron transport chain"/>
    <property type="evidence" value="ECO:0007669"/>
    <property type="project" value="InterPro"/>
</dbReference>
<dbReference type="AlphaFoldDB" id="A0A846ZN45"/>
<comment type="caution">
    <text evidence="1">The sequence shown here is derived from an EMBL/GenBank/DDBJ whole genome shotgun (WGS) entry which is preliminary data.</text>
</comment>
<dbReference type="GO" id="GO:0009055">
    <property type="term" value="F:electron transfer activity"/>
    <property type="evidence" value="ECO:0007669"/>
    <property type="project" value="InterPro"/>
</dbReference>
<gene>
    <name evidence="1" type="ORF">HF690_09865</name>
</gene>
<dbReference type="SUPFAM" id="SSF47175">
    <property type="entry name" value="Cytochromes"/>
    <property type="match status" value="1"/>
</dbReference>
<dbReference type="Proteomes" id="UP000541636">
    <property type="component" value="Unassembled WGS sequence"/>
</dbReference>
<dbReference type="InterPro" id="IPR015984">
    <property type="entry name" value="Cyt_c_prime_subgr"/>
</dbReference>
<dbReference type="GO" id="GO:0005506">
    <property type="term" value="F:iron ion binding"/>
    <property type="evidence" value="ECO:0007669"/>
    <property type="project" value="InterPro"/>
</dbReference>
<dbReference type="EMBL" id="JAAZQD010000003">
    <property type="protein sequence ID" value="NKZ39252.1"/>
    <property type="molecule type" value="Genomic_DNA"/>
</dbReference>
<dbReference type="PRINTS" id="PR00608">
    <property type="entry name" value="CYTCHROMECII"/>
</dbReference>
<sequence>MRDAYPRGVMNVMKHHLGALGQAVRQGKCPADATQLHLRRLASIQADIVPAFANDVGAKPDFQAHAKKLDDAIEQALQAAPADCPTLQKAVSNIGGTCKSCHEAYR</sequence>
<dbReference type="Gene3D" id="1.20.120.10">
    <property type="entry name" value="Cytochrome c/b562"/>
    <property type="match status" value="1"/>
</dbReference>
<evidence type="ECO:0000313" key="2">
    <source>
        <dbReference type="Proteomes" id="UP000541636"/>
    </source>
</evidence>
<name>A0A846ZN45_9GAMM</name>
<dbReference type="InterPro" id="IPR010980">
    <property type="entry name" value="Cyt_c/b562"/>
</dbReference>
<dbReference type="InterPro" id="IPR002321">
    <property type="entry name" value="Cyt_c_II"/>
</dbReference>
<dbReference type="Pfam" id="PF01322">
    <property type="entry name" value="Cytochrom_C_2"/>
    <property type="match status" value="1"/>
</dbReference>
<protein>
    <submittedName>
        <fullName evidence="1">Cytochrome c</fullName>
    </submittedName>
</protein>